<organism evidence="2 3">
    <name type="scientific">Marinobacter daqiaonensis</name>
    <dbReference type="NCBI Taxonomy" id="650891"/>
    <lineage>
        <taxon>Bacteria</taxon>
        <taxon>Pseudomonadati</taxon>
        <taxon>Pseudomonadota</taxon>
        <taxon>Gammaproteobacteria</taxon>
        <taxon>Pseudomonadales</taxon>
        <taxon>Marinobacteraceae</taxon>
        <taxon>Marinobacter</taxon>
    </lineage>
</organism>
<sequence>MSQLKWIDFQSLGDDRGSLVAVEIGMEKAVPFDIKRVYYIFHTAEGVSRGFHAHKVLKQVAICVAGKCRMVLDDGEERVETWLDSPTKGLLIEDMVWREMHDFSEDCVLLVLASEHYDESDYIRDYEEFIRRVTA</sequence>
<dbReference type="InterPro" id="IPR011051">
    <property type="entry name" value="RmlC_Cupin_sf"/>
</dbReference>
<dbReference type="InterPro" id="IPR008894">
    <property type="entry name" value="QdtA_cupin_dom"/>
</dbReference>
<dbReference type="AlphaFoldDB" id="A0A1I6HA57"/>
<dbReference type="SUPFAM" id="SSF51182">
    <property type="entry name" value="RmlC-like cupins"/>
    <property type="match status" value="1"/>
</dbReference>
<dbReference type="OrthoDB" id="9800846at2"/>
<dbReference type="RefSeq" id="WP_092009472.1">
    <property type="nucleotide sequence ID" value="NZ_FOYW01000001.1"/>
</dbReference>
<dbReference type="EMBL" id="FOYW01000001">
    <property type="protein sequence ID" value="SFR51157.1"/>
    <property type="molecule type" value="Genomic_DNA"/>
</dbReference>
<accession>A0A1I6HA57</accession>
<evidence type="ECO:0000313" key="2">
    <source>
        <dbReference type="EMBL" id="SFR51157.1"/>
    </source>
</evidence>
<dbReference type="Proteomes" id="UP000198644">
    <property type="component" value="Unassembled WGS sequence"/>
</dbReference>
<dbReference type="InterPro" id="IPR014710">
    <property type="entry name" value="RmlC-like_jellyroll"/>
</dbReference>
<proteinExistence type="predicted"/>
<name>A0A1I6HA57_9GAMM</name>
<reference evidence="2 3" key="1">
    <citation type="submission" date="2016-10" db="EMBL/GenBank/DDBJ databases">
        <authorList>
            <person name="de Groot N.N."/>
        </authorList>
    </citation>
    <scope>NUCLEOTIDE SEQUENCE [LARGE SCALE GENOMIC DNA]</scope>
    <source>
        <strain evidence="2 3">CGMCC 1.9167</strain>
    </source>
</reference>
<evidence type="ECO:0000313" key="3">
    <source>
        <dbReference type="Proteomes" id="UP000198644"/>
    </source>
</evidence>
<dbReference type="STRING" id="650891.SAMN05216203_1025"/>
<keyword evidence="3" id="KW-1185">Reference proteome</keyword>
<dbReference type="Gene3D" id="2.60.120.10">
    <property type="entry name" value="Jelly Rolls"/>
    <property type="match status" value="1"/>
</dbReference>
<dbReference type="CDD" id="cd20292">
    <property type="entry name" value="cupin_QdtA-like"/>
    <property type="match status" value="1"/>
</dbReference>
<protein>
    <submittedName>
        <fullName evidence="2">WxcM-like, C-terminal</fullName>
    </submittedName>
</protein>
<gene>
    <name evidence="2" type="ORF">SAMN05216203_1025</name>
</gene>
<evidence type="ECO:0000259" key="1">
    <source>
        <dbReference type="Pfam" id="PF05523"/>
    </source>
</evidence>
<dbReference type="Pfam" id="PF05523">
    <property type="entry name" value="FdtA"/>
    <property type="match status" value="1"/>
</dbReference>
<feature type="domain" description="Sugar 3,4-ketoisomerase QdtA cupin" evidence="1">
    <location>
        <begin position="3"/>
        <end position="132"/>
    </location>
</feature>